<proteinExistence type="predicted"/>
<dbReference type="RefSeq" id="WP_353720104.1">
    <property type="nucleotide sequence ID" value="NZ_CP159289.1"/>
</dbReference>
<sequence>MNLHSTIRYPFFKFIIEEFSGTFYEDDLTSLNRLLILYHNRYSFTVRRNDVGEFITSYEQGISGPDWLHWWFGPSKRVRVRQVKRRTAFTLLHNREVIEQLLTREDYGSEKAIHDTITSISNWVQTLSPEAVAEKLLDLDRWRKELELLVQQLPKPEAATKRAARTRVSESFQEQFIDGETDERLLKFNRLKRILLTERWIVPIGDTDTYRYCKQSKGGRLYIAALYYVLMEKHYIKMTADAPQIAASFNSWLVHDFEQSSFVKAFQAEELSQFDGGDKKSSHKIFNRGQIAPSRLLN</sequence>
<name>A0AAU8FLY0_9BACT</name>
<reference evidence="1" key="1">
    <citation type="submission" date="2024-06" db="EMBL/GenBank/DDBJ databases">
        <title>Sequencing and assembly of the genome of Dyadobacter sp. strain 676, a symbiont of Cyamopsis tetragonoloba.</title>
        <authorList>
            <person name="Guro P."/>
            <person name="Sazanova A."/>
            <person name="Kuznetsova I."/>
            <person name="Belimov A."/>
            <person name="Safronova V."/>
        </authorList>
    </citation>
    <scope>NUCLEOTIDE SEQUENCE</scope>
    <source>
        <strain evidence="1">676</strain>
    </source>
</reference>
<accession>A0AAU8FLY0</accession>
<protein>
    <submittedName>
        <fullName evidence="1">Uncharacterized protein</fullName>
    </submittedName>
</protein>
<evidence type="ECO:0000313" key="1">
    <source>
        <dbReference type="EMBL" id="XCH24791.1"/>
    </source>
</evidence>
<dbReference type="AlphaFoldDB" id="A0AAU8FLY0"/>
<gene>
    <name evidence="1" type="ORF">ABV298_31650</name>
</gene>
<organism evidence="1">
    <name type="scientific">Dyadobacter sp. 676</name>
    <dbReference type="NCBI Taxonomy" id="3088362"/>
    <lineage>
        <taxon>Bacteria</taxon>
        <taxon>Pseudomonadati</taxon>
        <taxon>Bacteroidota</taxon>
        <taxon>Cytophagia</taxon>
        <taxon>Cytophagales</taxon>
        <taxon>Spirosomataceae</taxon>
        <taxon>Dyadobacter</taxon>
    </lineage>
</organism>
<dbReference type="EMBL" id="CP159289">
    <property type="protein sequence ID" value="XCH24791.1"/>
    <property type="molecule type" value="Genomic_DNA"/>
</dbReference>